<sequence>MSAHECTRFKTNPLKYARDVCINLQGAGGMVTAGGFDANKAYAPCWFDLEPWSSSLFGGASQVVLKPTTTMGAGLLQGYYVPYISYQSVASTNLDHIDMVLLDGVPKALPAYTVVFTGGQNGCSLLMLKGGGADTVSFVHYPNSDGKKKGYPLLSQVNKTASDILLAIDYDMYGEEGNPNAASFFFYDGTKWVGVTQPQVQGAISMSRMRPSMSINRNKPPRFISATGTGIIP</sequence>
<proteinExistence type="predicted"/>
<evidence type="ECO:0000313" key="1">
    <source>
        <dbReference type="EMBL" id="MBR0655212.1"/>
    </source>
</evidence>
<evidence type="ECO:0000313" key="2">
    <source>
        <dbReference type="Proteomes" id="UP001196068"/>
    </source>
</evidence>
<protein>
    <submittedName>
        <fullName evidence="1">Uncharacterized protein</fullName>
    </submittedName>
</protein>
<dbReference type="Proteomes" id="UP001196068">
    <property type="component" value="Unassembled WGS sequence"/>
</dbReference>
<dbReference type="EMBL" id="JAAEDH010000008">
    <property type="protein sequence ID" value="MBR0655212.1"/>
    <property type="molecule type" value="Genomic_DNA"/>
</dbReference>
<organism evidence="1 2">
    <name type="scientific">Plastoroseomonas arctica</name>
    <dbReference type="NCBI Taxonomy" id="1509237"/>
    <lineage>
        <taxon>Bacteria</taxon>
        <taxon>Pseudomonadati</taxon>
        <taxon>Pseudomonadota</taxon>
        <taxon>Alphaproteobacteria</taxon>
        <taxon>Acetobacterales</taxon>
        <taxon>Acetobacteraceae</taxon>
        <taxon>Plastoroseomonas</taxon>
    </lineage>
</organism>
<dbReference type="RefSeq" id="WP_211874047.1">
    <property type="nucleotide sequence ID" value="NZ_JAAEDH010000008.1"/>
</dbReference>
<reference evidence="1" key="2">
    <citation type="journal article" date="2021" name="Syst. Appl. Microbiol.">
        <title>Roseomonas hellenica sp. nov., isolated from roots of wild-growing Alkanna tinctoria.</title>
        <authorList>
            <person name="Rat A."/>
            <person name="Naranjo H.D."/>
            <person name="Lebbe L."/>
            <person name="Cnockaert M."/>
            <person name="Krigas N."/>
            <person name="Grigoriadou K."/>
            <person name="Maloupa E."/>
            <person name="Willems A."/>
        </authorList>
    </citation>
    <scope>NUCLEOTIDE SEQUENCE</scope>
    <source>
        <strain evidence="1">LMG 28251</strain>
    </source>
</reference>
<keyword evidence="2" id="KW-1185">Reference proteome</keyword>
<accession>A0AAF1KTR2</accession>
<name>A0AAF1KTR2_9PROT</name>
<reference evidence="1" key="1">
    <citation type="submission" date="2020-01" db="EMBL/GenBank/DDBJ databases">
        <authorList>
            <person name="Rat A."/>
        </authorList>
    </citation>
    <scope>NUCLEOTIDE SEQUENCE</scope>
    <source>
        <strain evidence="1">LMG 28251</strain>
    </source>
</reference>
<gene>
    <name evidence="1" type="ORF">GXW79_08975</name>
</gene>
<dbReference type="AlphaFoldDB" id="A0AAF1KTR2"/>
<comment type="caution">
    <text evidence="1">The sequence shown here is derived from an EMBL/GenBank/DDBJ whole genome shotgun (WGS) entry which is preliminary data.</text>
</comment>